<organism evidence="2">
    <name type="scientific">Culex pipiens</name>
    <name type="common">House mosquito</name>
    <dbReference type="NCBI Taxonomy" id="7175"/>
    <lineage>
        <taxon>Eukaryota</taxon>
        <taxon>Metazoa</taxon>
        <taxon>Ecdysozoa</taxon>
        <taxon>Arthropoda</taxon>
        <taxon>Hexapoda</taxon>
        <taxon>Insecta</taxon>
        <taxon>Pterygota</taxon>
        <taxon>Neoptera</taxon>
        <taxon>Endopterygota</taxon>
        <taxon>Diptera</taxon>
        <taxon>Nematocera</taxon>
        <taxon>Culicoidea</taxon>
        <taxon>Culicidae</taxon>
        <taxon>Culicinae</taxon>
        <taxon>Culicini</taxon>
        <taxon>Culex</taxon>
        <taxon>Culex</taxon>
    </lineage>
</organism>
<evidence type="ECO:0000313" key="2">
    <source>
        <dbReference type="EMBL" id="CAG6450248.1"/>
    </source>
</evidence>
<keyword evidence="1" id="KW-0812">Transmembrane</keyword>
<keyword evidence="1" id="KW-1133">Transmembrane helix</keyword>
<feature type="transmembrane region" description="Helical" evidence="1">
    <location>
        <begin position="12"/>
        <end position="30"/>
    </location>
</feature>
<keyword evidence="1" id="KW-0472">Membrane</keyword>
<sequence length="101" mass="11695">MRNEKLIKAHLIYMDVMCLVHVVGIIWAGYASSEKVRQNNEEANFLSLPEKIALENKVISNIEASVTWTLVYIARMSLNLSKRLNNNSWMSLFPTFNRHEV</sequence>
<protein>
    <submittedName>
        <fullName evidence="2">(northern house mosquito) hypothetical protein</fullName>
    </submittedName>
</protein>
<dbReference type="EMBL" id="HBUE01015235">
    <property type="protein sequence ID" value="CAG6450248.1"/>
    <property type="molecule type" value="Transcribed_RNA"/>
</dbReference>
<evidence type="ECO:0000256" key="1">
    <source>
        <dbReference type="SAM" id="Phobius"/>
    </source>
</evidence>
<accession>A0A8D8A4R1</accession>
<dbReference type="AlphaFoldDB" id="A0A8D8A4R1"/>
<proteinExistence type="predicted"/>
<reference evidence="2" key="1">
    <citation type="submission" date="2021-05" db="EMBL/GenBank/DDBJ databases">
        <authorList>
            <person name="Alioto T."/>
            <person name="Alioto T."/>
            <person name="Gomez Garrido J."/>
        </authorList>
    </citation>
    <scope>NUCLEOTIDE SEQUENCE</scope>
</reference>
<name>A0A8D8A4R1_CULPI</name>